<gene>
    <name evidence="2" type="ORF">GS398_05580</name>
</gene>
<reference evidence="2 3" key="1">
    <citation type="submission" date="2019-11" db="EMBL/GenBank/DDBJ databases">
        <title>Pedobacter sp. HMF7056 Genome sequencing and assembly.</title>
        <authorList>
            <person name="Kang H."/>
            <person name="Kim H."/>
            <person name="Joh K."/>
        </authorList>
    </citation>
    <scope>NUCLEOTIDE SEQUENCE [LARGE SCALE GENOMIC DNA]</scope>
    <source>
        <strain evidence="2 3">HMF7056</strain>
    </source>
</reference>
<evidence type="ECO:0000313" key="2">
    <source>
        <dbReference type="EMBL" id="MXV14760.1"/>
    </source>
</evidence>
<dbReference type="PANTHER" id="PTHR43233:SF1">
    <property type="entry name" value="FAMILY N-ACETYLTRANSFERASE, PUTATIVE (AFU_ORTHOLOGUE AFUA_6G03350)-RELATED"/>
    <property type="match status" value="1"/>
</dbReference>
<dbReference type="PROSITE" id="PS51186">
    <property type="entry name" value="GNAT"/>
    <property type="match status" value="1"/>
</dbReference>
<dbReference type="SUPFAM" id="SSF55729">
    <property type="entry name" value="Acyl-CoA N-acyltransferases (Nat)"/>
    <property type="match status" value="1"/>
</dbReference>
<sequence length="132" mass="14676">MEITYRTDRVPAAQQVIGLYNGAGLSRPTHDAARIAKMYENSNVVISAWDGDRLVGISRALTDFCYSCYLSDLAVLPDYQKTGIGKELVRLTKAHIGDECMLLLLAAPTAMEYYPRIGMDTVVNGFIIKREK</sequence>
<keyword evidence="2" id="KW-0808">Transferase</keyword>
<comment type="caution">
    <text evidence="2">The sequence shown here is derived from an EMBL/GenBank/DDBJ whole genome shotgun (WGS) entry which is preliminary data.</text>
</comment>
<dbReference type="Gene3D" id="3.40.630.30">
    <property type="match status" value="1"/>
</dbReference>
<dbReference type="Pfam" id="PF13673">
    <property type="entry name" value="Acetyltransf_10"/>
    <property type="match status" value="1"/>
</dbReference>
<dbReference type="CDD" id="cd04301">
    <property type="entry name" value="NAT_SF"/>
    <property type="match status" value="1"/>
</dbReference>
<protein>
    <submittedName>
        <fullName evidence="2">GNAT family N-acetyltransferase</fullName>
    </submittedName>
</protein>
<proteinExistence type="predicted"/>
<dbReference type="InterPro" id="IPR053144">
    <property type="entry name" value="Acetyltransferase_Butenolide"/>
</dbReference>
<dbReference type="InterPro" id="IPR000182">
    <property type="entry name" value="GNAT_dom"/>
</dbReference>
<organism evidence="2 3">
    <name type="scientific">Hufsiella ginkgonis</name>
    <dbReference type="NCBI Taxonomy" id="2695274"/>
    <lineage>
        <taxon>Bacteria</taxon>
        <taxon>Pseudomonadati</taxon>
        <taxon>Bacteroidota</taxon>
        <taxon>Sphingobacteriia</taxon>
        <taxon>Sphingobacteriales</taxon>
        <taxon>Sphingobacteriaceae</taxon>
        <taxon>Hufsiella</taxon>
    </lineage>
</organism>
<accession>A0A7K1XUW2</accession>
<dbReference type="GO" id="GO:0016747">
    <property type="term" value="F:acyltransferase activity, transferring groups other than amino-acyl groups"/>
    <property type="evidence" value="ECO:0007669"/>
    <property type="project" value="InterPro"/>
</dbReference>
<dbReference type="RefSeq" id="WP_160905711.1">
    <property type="nucleotide sequence ID" value="NZ_WVHS01000001.1"/>
</dbReference>
<evidence type="ECO:0000313" key="3">
    <source>
        <dbReference type="Proteomes" id="UP000451233"/>
    </source>
</evidence>
<feature type="domain" description="N-acetyltransferase" evidence="1">
    <location>
        <begin position="3"/>
        <end position="132"/>
    </location>
</feature>
<dbReference type="Proteomes" id="UP000451233">
    <property type="component" value="Unassembled WGS sequence"/>
</dbReference>
<dbReference type="AlphaFoldDB" id="A0A7K1XUW2"/>
<dbReference type="EMBL" id="WVHS01000001">
    <property type="protein sequence ID" value="MXV14760.1"/>
    <property type="molecule type" value="Genomic_DNA"/>
</dbReference>
<evidence type="ECO:0000259" key="1">
    <source>
        <dbReference type="PROSITE" id="PS51186"/>
    </source>
</evidence>
<dbReference type="InterPro" id="IPR016181">
    <property type="entry name" value="Acyl_CoA_acyltransferase"/>
</dbReference>
<keyword evidence="3" id="KW-1185">Reference proteome</keyword>
<dbReference type="PANTHER" id="PTHR43233">
    <property type="entry name" value="FAMILY N-ACETYLTRANSFERASE, PUTATIVE (AFU_ORTHOLOGUE AFUA_6G03350)-RELATED"/>
    <property type="match status" value="1"/>
</dbReference>
<name>A0A7K1XUW2_9SPHI</name>